<evidence type="ECO:0000313" key="1">
    <source>
        <dbReference type="EMBL" id="MFC0339494.1"/>
    </source>
</evidence>
<accession>A0ABV6I0K8</accession>
<comment type="caution">
    <text evidence="1">The sequence shown here is derived from an EMBL/GenBank/DDBJ whole genome shotgun (WGS) entry which is preliminary data.</text>
</comment>
<reference evidence="1 2" key="1">
    <citation type="submission" date="2024-09" db="EMBL/GenBank/DDBJ databases">
        <authorList>
            <person name="Sun Q."/>
            <person name="Mori K."/>
        </authorList>
    </citation>
    <scope>NUCLEOTIDE SEQUENCE [LARGE SCALE GENOMIC DNA]</scope>
    <source>
        <strain evidence="1 2">KCTC 22789</strain>
    </source>
</reference>
<dbReference type="Proteomes" id="UP001589799">
    <property type="component" value="Unassembled WGS sequence"/>
</dbReference>
<proteinExistence type="predicted"/>
<evidence type="ECO:0000313" key="2">
    <source>
        <dbReference type="Proteomes" id="UP001589799"/>
    </source>
</evidence>
<organism evidence="1 2">
    <name type="scientific">Paracoccus niistensis</name>
    <dbReference type="NCBI Taxonomy" id="632935"/>
    <lineage>
        <taxon>Bacteria</taxon>
        <taxon>Pseudomonadati</taxon>
        <taxon>Pseudomonadota</taxon>
        <taxon>Alphaproteobacteria</taxon>
        <taxon>Rhodobacterales</taxon>
        <taxon>Paracoccaceae</taxon>
        <taxon>Paracoccus</taxon>
    </lineage>
</organism>
<dbReference type="EMBL" id="JBHLWE010000005">
    <property type="protein sequence ID" value="MFC0339494.1"/>
    <property type="molecule type" value="Genomic_DNA"/>
</dbReference>
<protein>
    <submittedName>
        <fullName evidence="1">Uncharacterized protein</fullName>
    </submittedName>
</protein>
<sequence>MARSEEAKALGIRMGAPVFKIRTSCSATGSRPCPPTTRFMAT</sequence>
<keyword evidence="2" id="KW-1185">Reference proteome</keyword>
<gene>
    <name evidence="1" type="ORF">ACFFII_01785</name>
</gene>
<dbReference type="RefSeq" id="WP_377697228.1">
    <property type="nucleotide sequence ID" value="NZ_JBHLWE010000005.1"/>
</dbReference>
<name>A0ABV6I0K8_9RHOB</name>